<reference evidence="2" key="1">
    <citation type="submission" date="2015-09" db="EMBL/GenBank/DDBJ databases">
        <authorList>
            <person name="Sai Rama Sridatta P."/>
        </authorList>
    </citation>
    <scope>NUCLEOTIDE SEQUENCE [LARGE SCALE GENOMIC DNA]</scope>
</reference>
<keyword evidence="2" id="KW-1185">Reference proteome</keyword>
<accession>A0A4W6DNW5</accession>
<sequence>SPKKPIVQLSQAEESDALLGHLMIVAKKCAKEAGLTKRLQDLCLPHPHPRPGWTQDGVAPWFHVGTHPSLIELDPLN</sequence>
<dbReference type="Proteomes" id="UP000314980">
    <property type="component" value="Unassembled WGS sequence"/>
</dbReference>
<evidence type="ECO:0000313" key="2">
    <source>
        <dbReference type="Proteomes" id="UP000314980"/>
    </source>
</evidence>
<evidence type="ECO:0000313" key="1">
    <source>
        <dbReference type="Ensembl" id="ENSLCAP00010027117.1"/>
    </source>
</evidence>
<reference evidence="1" key="2">
    <citation type="submission" date="2025-08" db="UniProtKB">
        <authorList>
            <consortium name="Ensembl"/>
        </authorList>
    </citation>
    <scope>IDENTIFICATION</scope>
</reference>
<dbReference type="Ensembl" id="ENSLCAT00010027691.1">
    <property type="protein sequence ID" value="ENSLCAP00010027117.1"/>
    <property type="gene ID" value="ENSLCAG00010012717.1"/>
</dbReference>
<dbReference type="InParanoid" id="A0A4W6DNW5"/>
<organism evidence="1 2">
    <name type="scientific">Lates calcarifer</name>
    <name type="common">Barramundi</name>
    <name type="synonym">Holocentrus calcarifer</name>
    <dbReference type="NCBI Taxonomy" id="8187"/>
    <lineage>
        <taxon>Eukaryota</taxon>
        <taxon>Metazoa</taxon>
        <taxon>Chordata</taxon>
        <taxon>Craniata</taxon>
        <taxon>Vertebrata</taxon>
        <taxon>Euteleostomi</taxon>
        <taxon>Actinopterygii</taxon>
        <taxon>Neopterygii</taxon>
        <taxon>Teleostei</taxon>
        <taxon>Neoteleostei</taxon>
        <taxon>Acanthomorphata</taxon>
        <taxon>Carangaria</taxon>
        <taxon>Carangaria incertae sedis</taxon>
        <taxon>Centropomidae</taxon>
        <taxon>Lates</taxon>
    </lineage>
</organism>
<reference evidence="1" key="3">
    <citation type="submission" date="2025-09" db="UniProtKB">
        <authorList>
            <consortium name="Ensembl"/>
        </authorList>
    </citation>
    <scope>IDENTIFICATION</scope>
</reference>
<name>A0A4W6DNW5_LATCA</name>
<dbReference type="AlphaFoldDB" id="A0A4W6DNW5"/>
<proteinExistence type="predicted"/>
<protein>
    <submittedName>
        <fullName evidence="1">Uncharacterized protein</fullName>
    </submittedName>
</protein>